<dbReference type="PANTHER" id="PTHR34978">
    <property type="entry name" value="POSSIBLE SENSOR-TRANSDUCER PROTEIN BLAR"/>
    <property type="match status" value="1"/>
</dbReference>
<accession>A0A562U4T0</accession>
<dbReference type="OrthoDB" id="678622at2"/>
<feature type="domain" description="Peptidase M56" evidence="2">
    <location>
        <begin position="173"/>
        <end position="276"/>
    </location>
</feature>
<dbReference type="CDD" id="cd07341">
    <property type="entry name" value="M56_BlaR1_MecR1_like"/>
    <property type="match status" value="1"/>
</dbReference>
<organism evidence="3 4">
    <name type="scientific">Mucilaginibacter frigoritolerans</name>
    <dbReference type="NCBI Taxonomy" id="652788"/>
    <lineage>
        <taxon>Bacteria</taxon>
        <taxon>Pseudomonadati</taxon>
        <taxon>Bacteroidota</taxon>
        <taxon>Sphingobacteriia</taxon>
        <taxon>Sphingobacteriales</taxon>
        <taxon>Sphingobacteriaceae</taxon>
        <taxon>Mucilaginibacter</taxon>
    </lineage>
</organism>
<keyword evidence="1" id="KW-0472">Membrane</keyword>
<keyword evidence="1" id="KW-0812">Transmembrane</keyword>
<proteinExistence type="predicted"/>
<evidence type="ECO:0000313" key="4">
    <source>
        <dbReference type="Proteomes" id="UP000317010"/>
    </source>
</evidence>
<dbReference type="Pfam" id="PF05569">
    <property type="entry name" value="Peptidase_M56"/>
    <property type="match status" value="1"/>
</dbReference>
<evidence type="ECO:0000259" key="2">
    <source>
        <dbReference type="Pfam" id="PF05569"/>
    </source>
</evidence>
<name>A0A562U4T0_9SPHI</name>
<dbReference type="Proteomes" id="UP000317010">
    <property type="component" value="Unassembled WGS sequence"/>
</dbReference>
<feature type="transmembrane region" description="Helical" evidence="1">
    <location>
        <begin position="37"/>
        <end position="55"/>
    </location>
</feature>
<dbReference type="PANTHER" id="PTHR34978:SF3">
    <property type="entry name" value="SLR0241 PROTEIN"/>
    <property type="match status" value="1"/>
</dbReference>
<evidence type="ECO:0000256" key="1">
    <source>
        <dbReference type="SAM" id="Phobius"/>
    </source>
</evidence>
<feature type="transmembrane region" description="Helical" evidence="1">
    <location>
        <begin position="6"/>
        <end position="25"/>
    </location>
</feature>
<gene>
    <name evidence="3" type="ORF">JN11_02037</name>
</gene>
<keyword evidence="4" id="KW-1185">Reference proteome</keyword>
<dbReference type="InterPro" id="IPR052173">
    <property type="entry name" value="Beta-lactam_resp_regulator"/>
</dbReference>
<dbReference type="EMBL" id="VLLI01000005">
    <property type="protein sequence ID" value="TWJ00778.1"/>
    <property type="molecule type" value="Genomic_DNA"/>
</dbReference>
<keyword evidence="1" id="KW-1133">Transmembrane helix</keyword>
<comment type="caution">
    <text evidence="3">The sequence shown here is derived from an EMBL/GenBank/DDBJ whole genome shotgun (WGS) entry which is preliminary data.</text>
</comment>
<dbReference type="RefSeq" id="WP_144912159.1">
    <property type="nucleotide sequence ID" value="NZ_VLLI01000005.1"/>
</dbReference>
<sequence>MEPLIIYLLKANVVISILFLFYLLVLKNDKSFWQNRFYLLFSLLLSLFLPLLPGMNFSNLDGLQRKITMANPLNSLYITFGNSQMVNTHVSTGVNTAHVAIQQGFILPSLMQTLVGIYLLVSLILLIRLAIKLLKLGILIKKTDKHLTEGIYHCAFDGTAPFSFFKYMVINKQLFNDRELRQIISHEKVHIQQWHSIDILFAELAHTILWVNPLMVYLKRCIKLNHEYIADSEVINSGVDKKDYQFSILHRSFKLQASQLTNLYGSSKIKTRIKMMNLKKTPNANLYKYAFVLLLVAASYFLINPSSASAALQKDVTEKGATDVTDPLKAIEGLYKMPDKSAFIKLTEVNNALVVKQLWNGVEFSLKQKSELEFTMTDGASFKFTKDKDGNVTQVLAFEHDTWLRANNSDLKETALNTQQLKALEGIYQSEANKAAYVQVIAKQKSIIAKQLWDGKEITMSAQSDVSFLVNVPYLRMVKFTKNDKGIATMFMTLNKKEWNKVDSYHPADQIKLPAQDLKKFEGYYEFRDRKGQFLQITATGNGLVLKELWDNRLVDFTATGPLAFYTKENPEFTLEFTADNTGRITQVLAWGKDVWNRNDNYHALVEIKLASQDLKKFVGKYEFRDEKGRFIQISATDSGLVLKQLWDNQQIGFSAASPLEFFSKEHTNFTLRFTSDNAGHITQVLAFGQDVWNKVN</sequence>
<dbReference type="InterPro" id="IPR008756">
    <property type="entry name" value="Peptidase_M56"/>
</dbReference>
<dbReference type="AlphaFoldDB" id="A0A562U4T0"/>
<feature type="transmembrane region" description="Helical" evidence="1">
    <location>
        <begin position="110"/>
        <end position="131"/>
    </location>
</feature>
<protein>
    <submittedName>
        <fullName evidence="3">Beta-lactamase regulating signal transducer with metallopeptidase domain</fullName>
    </submittedName>
</protein>
<reference evidence="3 4" key="1">
    <citation type="submission" date="2019-07" db="EMBL/GenBank/DDBJ databases">
        <title>Genomic Encyclopedia of Archaeal and Bacterial Type Strains, Phase II (KMG-II): from individual species to whole genera.</title>
        <authorList>
            <person name="Goeker M."/>
        </authorList>
    </citation>
    <scope>NUCLEOTIDE SEQUENCE [LARGE SCALE GENOMIC DNA]</scope>
    <source>
        <strain evidence="3 4">ATCC BAA-1854</strain>
    </source>
</reference>
<evidence type="ECO:0000313" key="3">
    <source>
        <dbReference type="EMBL" id="TWJ00778.1"/>
    </source>
</evidence>
<feature type="transmembrane region" description="Helical" evidence="1">
    <location>
        <begin position="286"/>
        <end position="303"/>
    </location>
</feature>